<proteinExistence type="predicted"/>
<organism evidence="6 7">
    <name type="scientific">Seohaeicola zhoushanensis</name>
    <dbReference type="NCBI Taxonomy" id="1569283"/>
    <lineage>
        <taxon>Bacteria</taxon>
        <taxon>Pseudomonadati</taxon>
        <taxon>Pseudomonadota</taxon>
        <taxon>Alphaproteobacteria</taxon>
        <taxon>Rhodobacterales</taxon>
        <taxon>Roseobacteraceae</taxon>
        <taxon>Seohaeicola</taxon>
    </lineage>
</organism>
<dbReference type="CDD" id="cd07185">
    <property type="entry name" value="OmpA_C-like"/>
    <property type="match status" value="1"/>
</dbReference>
<name>A0A8J3GW89_9RHOB</name>
<evidence type="ECO:0000313" key="7">
    <source>
        <dbReference type="Proteomes" id="UP000626220"/>
    </source>
</evidence>
<dbReference type="InterPro" id="IPR050330">
    <property type="entry name" value="Bact_OuterMem_StrucFunc"/>
</dbReference>
<dbReference type="PANTHER" id="PTHR30329">
    <property type="entry name" value="STATOR ELEMENT OF FLAGELLAR MOTOR COMPLEX"/>
    <property type="match status" value="1"/>
</dbReference>
<comment type="caution">
    <text evidence="6">The sequence shown here is derived from an EMBL/GenBank/DDBJ whole genome shotgun (WGS) entry which is preliminary data.</text>
</comment>
<dbReference type="EMBL" id="BNCJ01000002">
    <property type="protein sequence ID" value="GHF42521.1"/>
    <property type="molecule type" value="Genomic_DNA"/>
</dbReference>
<dbReference type="InterPro" id="IPR006664">
    <property type="entry name" value="OMP_bac"/>
</dbReference>
<dbReference type="Proteomes" id="UP000626220">
    <property type="component" value="Unassembled WGS sequence"/>
</dbReference>
<keyword evidence="7" id="KW-1185">Reference proteome</keyword>
<sequence>MWKLATTVAVGLSLAGCVQEAGHELDYGSFGNANNNNQLVMRGELDYAVSLGNRFATEVPTTVNFAFDSAVIDAEAARALDQQANWIRQFPEVRFRVYGHTDKVGSNGYNYGLGKRRANAVVAYLASRGISRSRLEALVSYGETRPVIDTADRERRNRRTVTEVSGFVRRHPTVLDGKYAQIIYREYVASAVPPSGLTGRQGSGGFAQTQ</sequence>
<dbReference type="Pfam" id="PF00691">
    <property type="entry name" value="OmpA"/>
    <property type="match status" value="1"/>
</dbReference>
<reference evidence="6" key="2">
    <citation type="submission" date="2020-09" db="EMBL/GenBank/DDBJ databases">
        <authorList>
            <person name="Sun Q."/>
            <person name="Kim S."/>
        </authorList>
    </citation>
    <scope>NUCLEOTIDE SEQUENCE</scope>
    <source>
        <strain evidence="6">KCTC 42650</strain>
    </source>
</reference>
<dbReference type="PRINTS" id="PR01021">
    <property type="entry name" value="OMPADOMAIN"/>
</dbReference>
<protein>
    <submittedName>
        <fullName evidence="6">Membrane protein</fullName>
    </submittedName>
</protein>
<evidence type="ECO:0000256" key="3">
    <source>
        <dbReference type="ARBA" id="ARBA00023237"/>
    </source>
</evidence>
<keyword evidence="2 4" id="KW-0472">Membrane</keyword>
<dbReference type="InterPro" id="IPR006665">
    <property type="entry name" value="OmpA-like"/>
</dbReference>
<gene>
    <name evidence="6" type="ORF">GCM10017056_12850</name>
</gene>
<dbReference type="InterPro" id="IPR036737">
    <property type="entry name" value="OmpA-like_sf"/>
</dbReference>
<dbReference type="PROSITE" id="PS51257">
    <property type="entry name" value="PROKAR_LIPOPROTEIN"/>
    <property type="match status" value="1"/>
</dbReference>
<comment type="subcellular location">
    <subcellularLocation>
        <location evidence="1">Cell outer membrane</location>
    </subcellularLocation>
</comment>
<accession>A0A8J3GW89</accession>
<dbReference type="GO" id="GO:0009279">
    <property type="term" value="C:cell outer membrane"/>
    <property type="evidence" value="ECO:0007669"/>
    <property type="project" value="UniProtKB-SubCell"/>
</dbReference>
<dbReference type="PROSITE" id="PS51123">
    <property type="entry name" value="OMPA_2"/>
    <property type="match status" value="1"/>
</dbReference>
<evidence type="ECO:0000256" key="2">
    <source>
        <dbReference type="ARBA" id="ARBA00023136"/>
    </source>
</evidence>
<dbReference type="RefSeq" id="WP_189679201.1">
    <property type="nucleotide sequence ID" value="NZ_BNCJ01000002.1"/>
</dbReference>
<evidence type="ECO:0000256" key="4">
    <source>
        <dbReference type="PROSITE-ProRule" id="PRU00473"/>
    </source>
</evidence>
<feature type="domain" description="OmpA-like" evidence="5">
    <location>
        <begin position="52"/>
        <end position="168"/>
    </location>
</feature>
<keyword evidence="3" id="KW-0998">Cell outer membrane</keyword>
<dbReference type="SUPFAM" id="SSF103088">
    <property type="entry name" value="OmpA-like"/>
    <property type="match status" value="1"/>
</dbReference>
<dbReference type="PANTHER" id="PTHR30329:SF21">
    <property type="entry name" value="LIPOPROTEIN YIAD-RELATED"/>
    <property type="match status" value="1"/>
</dbReference>
<dbReference type="AlphaFoldDB" id="A0A8J3GW89"/>
<evidence type="ECO:0000313" key="6">
    <source>
        <dbReference type="EMBL" id="GHF42521.1"/>
    </source>
</evidence>
<evidence type="ECO:0000259" key="5">
    <source>
        <dbReference type="PROSITE" id="PS51123"/>
    </source>
</evidence>
<dbReference type="Gene3D" id="3.30.1330.60">
    <property type="entry name" value="OmpA-like domain"/>
    <property type="match status" value="1"/>
</dbReference>
<evidence type="ECO:0000256" key="1">
    <source>
        <dbReference type="ARBA" id="ARBA00004442"/>
    </source>
</evidence>
<reference evidence="6" key="1">
    <citation type="journal article" date="2014" name="Int. J. Syst. Evol. Microbiol.">
        <title>Complete genome sequence of Corynebacterium casei LMG S-19264T (=DSM 44701T), isolated from a smear-ripened cheese.</title>
        <authorList>
            <consortium name="US DOE Joint Genome Institute (JGI-PGF)"/>
            <person name="Walter F."/>
            <person name="Albersmeier A."/>
            <person name="Kalinowski J."/>
            <person name="Ruckert C."/>
        </authorList>
    </citation>
    <scope>NUCLEOTIDE SEQUENCE</scope>
    <source>
        <strain evidence="6">KCTC 42650</strain>
    </source>
</reference>